<evidence type="ECO:0000256" key="4">
    <source>
        <dbReference type="SAM" id="MobiDB-lite"/>
    </source>
</evidence>
<dbReference type="PANTHER" id="PTHR44267:SF1">
    <property type="entry name" value="WD REPEAT-CONTAINING PROTEIN 43"/>
    <property type="match status" value="1"/>
</dbReference>
<protein>
    <recommendedName>
        <fullName evidence="5">Small-subunit processome Utp12 domain-containing protein</fullName>
    </recommendedName>
</protein>
<dbReference type="InterPro" id="IPR036322">
    <property type="entry name" value="WD40_repeat_dom_sf"/>
</dbReference>
<dbReference type="GO" id="GO:0000462">
    <property type="term" value="P:maturation of SSU-rRNA from tricistronic rRNA transcript (SSU-rRNA, 5.8S rRNA, LSU-rRNA)"/>
    <property type="evidence" value="ECO:0007669"/>
    <property type="project" value="TreeGrafter"/>
</dbReference>
<name>H2ZGZ5_CIOSA</name>
<dbReference type="AlphaFoldDB" id="H2ZGZ5"/>
<reference evidence="7" key="1">
    <citation type="submission" date="2003-08" db="EMBL/GenBank/DDBJ databases">
        <authorList>
            <person name="Birren B."/>
            <person name="Nusbaum C."/>
            <person name="Abebe A."/>
            <person name="Abouelleil A."/>
            <person name="Adekoya E."/>
            <person name="Ait-zahra M."/>
            <person name="Allen N."/>
            <person name="Allen T."/>
            <person name="An P."/>
            <person name="Anderson M."/>
            <person name="Anderson S."/>
            <person name="Arachchi H."/>
            <person name="Armbruster J."/>
            <person name="Bachantsang P."/>
            <person name="Baldwin J."/>
            <person name="Barry A."/>
            <person name="Bayul T."/>
            <person name="Blitshsteyn B."/>
            <person name="Bloom T."/>
            <person name="Blye J."/>
            <person name="Boguslavskiy L."/>
            <person name="Borowsky M."/>
            <person name="Boukhgalter B."/>
            <person name="Brunache A."/>
            <person name="Butler J."/>
            <person name="Calixte N."/>
            <person name="Calvo S."/>
            <person name="Camarata J."/>
            <person name="Campo K."/>
            <person name="Chang J."/>
            <person name="Cheshatsang Y."/>
            <person name="Citroen M."/>
            <person name="Collymore A."/>
            <person name="Considine T."/>
            <person name="Cook A."/>
            <person name="Cooke P."/>
            <person name="Corum B."/>
            <person name="Cuomo C."/>
            <person name="David R."/>
            <person name="Dawoe T."/>
            <person name="Degray S."/>
            <person name="Dodge S."/>
            <person name="Dooley K."/>
            <person name="Dorje P."/>
            <person name="Dorjee K."/>
            <person name="Dorris L."/>
            <person name="Duffey N."/>
            <person name="Dupes A."/>
            <person name="Elkins T."/>
            <person name="Engels R."/>
            <person name="Erickson J."/>
            <person name="Farina A."/>
            <person name="Faro S."/>
            <person name="Ferreira P."/>
            <person name="Fischer H."/>
            <person name="Fitzgerald M."/>
            <person name="Foley K."/>
            <person name="Gage D."/>
            <person name="Galagan J."/>
            <person name="Gearin G."/>
            <person name="Gnerre S."/>
            <person name="Gnirke A."/>
            <person name="Goyette A."/>
            <person name="Graham J."/>
            <person name="Grandbois E."/>
            <person name="Gyaltsen K."/>
            <person name="Hafez N."/>
            <person name="Hagopian D."/>
            <person name="Hagos B."/>
            <person name="Hall J."/>
            <person name="Hatcher B."/>
            <person name="Heller A."/>
            <person name="Higgins H."/>
            <person name="Honan T."/>
            <person name="Horn A."/>
            <person name="Houde N."/>
            <person name="Hughes L."/>
            <person name="Hulme W."/>
            <person name="Husby E."/>
            <person name="Iliev I."/>
            <person name="Jaffe D."/>
            <person name="Jones C."/>
            <person name="Kamal M."/>
            <person name="Kamat A."/>
            <person name="Kamvysselis M."/>
            <person name="Karlsson E."/>
            <person name="Kells C."/>
            <person name="Kieu A."/>
            <person name="Kisner P."/>
            <person name="Kodira C."/>
            <person name="Kulbokas E."/>
            <person name="Labutti K."/>
            <person name="Lama D."/>
            <person name="Landers T."/>
            <person name="Leger J."/>
            <person name="Levine S."/>
            <person name="Lewis D."/>
            <person name="Lewis T."/>
            <person name="Lindblad-toh K."/>
            <person name="Liu X."/>
            <person name="Lokyitsang T."/>
            <person name="Lokyitsang Y."/>
            <person name="Lucien O."/>
            <person name="Lui A."/>
            <person name="Ma L.J."/>
            <person name="Mabbitt R."/>
            <person name="Macdonald J."/>
            <person name="Maclean C."/>
            <person name="Major J."/>
            <person name="Manning J."/>
            <person name="Marabella R."/>
            <person name="Maru K."/>
            <person name="Matthews C."/>
            <person name="Mauceli E."/>
            <person name="Mccarthy M."/>
            <person name="Mcdonough S."/>
            <person name="Mcghee T."/>
            <person name="Meldrim J."/>
            <person name="Meneus L."/>
            <person name="Mesirov J."/>
            <person name="Mihalev A."/>
            <person name="Mihova T."/>
            <person name="Mikkelsen T."/>
            <person name="Mlenga V."/>
            <person name="Moru K."/>
            <person name="Mozes J."/>
            <person name="Mulrain L."/>
            <person name="Munson G."/>
            <person name="Naylor J."/>
            <person name="Newes C."/>
            <person name="Nguyen C."/>
            <person name="Nguyen N."/>
            <person name="Nguyen T."/>
            <person name="Nicol R."/>
            <person name="Nielsen C."/>
            <person name="Nizzari M."/>
            <person name="Norbu C."/>
            <person name="Norbu N."/>
            <person name="O'donnell P."/>
            <person name="Okoawo O."/>
            <person name="O'leary S."/>
            <person name="Omotosho B."/>
            <person name="O'neill K."/>
            <person name="Osman S."/>
            <person name="Parker S."/>
            <person name="Perrin D."/>
            <person name="Phunkhang P."/>
            <person name="Piqani B."/>
            <person name="Purcell S."/>
            <person name="Rachupka T."/>
            <person name="Ramasamy U."/>
            <person name="Rameau R."/>
            <person name="Ray V."/>
            <person name="Raymond C."/>
            <person name="Retta R."/>
            <person name="Richardson S."/>
            <person name="Rise C."/>
            <person name="Rodriguez J."/>
            <person name="Rogers J."/>
            <person name="Rogov P."/>
            <person name="Rutman M."/>
            <person name="Schupbach R."/>
            <person name="Seaman C."/>
            <person name="Settipalli S."/>
            <person name="Sharpe T."/>
            <person name="Sheridan J."/>
            <person name="Sherpa N."/>
            <person name="Shi J."/>
            <person name="Smirnov S."/>
            <person name="Smith C."/>
            <person name="Sougnez C."/>
            <person name="Spencer B."/>
            <person name="Stalker J."/>
            <person name="Stange-thomann N."/>
            <person name="Stavropoulos S."/>
            <person name="Stetson K."/>
            <person name="Stone C."/>
            <person name="Stone S."/>
            <person name="Stubbs M."/>
            <person name="Talamas J."/>
            <person name="Tchuinga P."/>
            <person name="Tenzing P."/>
            <person name="Tesfaye S."/>
            <person name="Theodore J."/>
            <person name="Thoulutsang Y."/>
            <person name="Topham K."/>
            <person name="Towey S."/>
            <person name="Tsamla T."/>
            <person name="Tsomo N."/>
            <person name="Vallee D."/>
            <person name="Vassiliev H."/>
            <person name="Venkataraman V."/>
            <person name="Vinson J."/>
            <person name="Vo A."/>
            <person name="Wade C."/>
            <person name="Wang S."/>
            <person name="Wangchuk T."/>
            <person name="Wangdi T."/>
            <person name="Whittaker C."/>
            <person name="Wilkinson J."/>
            <person name="Wu Y."/>
            <person name="Wyman D."/>
            <person name="Yadav S."/>
            <person name="Yang S."/>
            <person name="Yang X."/>
            <person name="Yeager S."/>
            <person name="Yee E."/>
            <person name="Young G."/>
            <person name="Zainoun J."/>
            <person name="Zembeck L."/>
            <person name="Zimmer A."/>
            <person name="Zody M."/>
            <person name="Lander E."/>
        </authorList>
    </citation>
    <scope>NUCLEOTIDE SEQUENCE [LARGE SCALE GENOMIC DNA]</scope>
</reference>
<evidence type="ECO:0000256" key="2">
    <source>
        <dbReference type="ARBA" id="ARBA00023242"/>
    </source>
</evidence>
<dbReference type="SUPFAM" id="SSF50978">
    <property type="entry name" value="WD40 repeat-like"/>
    <property type="match status" value="1"/>
</dbReference>
<dbReference type="GeneTree" id="ENSGT00940000171754"/>
<dbReference type="GO" id="GO:0005730">
    <property type="term" value="C:nucleolus"/>
    <property type="evidence" value="ECO:0007669"/>
    <property type="project" value="TreeGrafter"/>
</dbReference>
<dbReference type="Pfam" id="PF04003">
    <property type="entry name" value="Utp12"/>
    <property type="match status" value="1"/>
</dbReference>
<proteinExistence type="inferred from homology"/>
<dbReference type="InterPro" id="IPR007148">
    <property type="entry name" value="SSU_processome_Utp12"/>
</dbReference>
<comment type="subcellular location">
    <subcellularLocation>
        <location evidence="1">Nucleus</location>
    </subcellularLocation>
</comment>
<dbReference type="Ensembl" id="ENSCSAVT00000017043.1">
    <property type="protein sequence ID" value="ENSCSAVP00000016861.1"/>
    <property type="gene ID" value="ENSCSAVG00000009912.1"/>
</dbReference>
<evidence type="ECO:0000256" key="1">
    <source>
        <dbReference type="ARBA" id="ARBA00004123"/>
    </source>
</evidence>
<accession>H2ZGZ5</accession>
<comment type="similarity">
    <text evidence="3">Belongs to the UTP5 family.</text>
</comment>
<dbReference type="PANTHER" id="PTHR44267">
    <property type="entry name" value="WD REPEAT-CONTAINING PROTEIN 43"/>
    <property type="match status" value="1"/>
</dbReference>
<dbReference type="InParanoid" id="H2ZGZ5"/>
<dbReference type="eggNOG" id="KOG4547">
    <property type="taxonomic scope" value="Eukaryota"/>
</dbReference>
<dbReference type="STRING" id="51511.ENSCSAVP00000016861"/>
<evidence type="ECO:0000256" key="3">
    <source>
        <dbReference type="ARBA" id="ARBA00038335"/>
    </source>
</evidence>
<dbReference type="FunCoup" id="H2ZGZ5">
    <property type="interactions" value="313"/>
</dbReference>
<evidence type="ECO:0000313" key="7">
    <source>
        <dbReference type="Proteomes" id="UP000007875"/>
    </source>
</evidence>
<keyword evidence="2" id="KW-0539">Nucleus</keyword>
<evidence type="ECO:0000259" key="5">
    <source>
        <dbReference type="Pfam" id="PF04003"/>
    </source>
</evidence>
<reference evidence="6" key="2">
    <citation type="submission" date="2025-08" db="UniProtKB">
        <authorList>
            <consortium name="Ensembl"/>
        </authorList>
    </citation>
    <scope>IDENTIFICATION</scope>
</reference>
<dbReference type="Proteomes" id="UP000007875">
    <property type="component" value="Unassembled WGS sequence"/>
</dbReference>
<feature type="domain" description="Small-subunit processome Utp12" evidence="5">
    <location>
        <begin position="255"/>
        <end position="358"/>
    </location>
</feature>
<sequence length="420" mass="46517">MEIPPSDATALEAIDRSYFLSAASDGHAVNAWQIKSDKPKKTSISTFSLSSDASMIDVFSPRCRDDPIYLLVVTQEGSISVFSHTLNGQLKKPLNPIHQIRVVTPSAQQISVVSAAFNKHSDEPVITLAYGATLRLAFETLKLKEQTESEICLIRENPCQVQISIDQDKVKLKEPIKNKENITTIVPGVPGHNRLAAEKSGTKRKKNASIGESQLTMEERLTALSADVTASNGGSVAPPTADSLAILLSQALQSNDRDVLNQVLQHSNDTLIRNTIQQIPITYVVSLLKELTERLKGSPEKCLIFIKWTRTTLSHHASYLMTLPEVVPLLTGLYQLISVRTQTHARLSKLEGKLDLIMSQIVSRKSETGRMVDHPALFVMEEDSSDEQDDMNHVSPTDSFDEWEEMSEDEKLGDEMETDV</sequence>
<organism evidence="6 7">
    <name type="scientific">Ciona savignyi</name>
    <name type="common">Pacific transparent sea squirt</name>
    <dbReference type="NCBI Taxonomy" id="51511"/>
    <lineage>
        <taxon>Eukaryota</taxon>
        <taxon>Metazoa</taxon>
        <taxon>Chordata</taxon>
        <taxon>Tunicata</taxon>
        <taxon>Ascidiacea</taxon>
        <taxon>Phlebobranchia</taxon>
        <taxon>Cionidae</taxon>
        <taxon>Ciona</taxon>
    </lineage>
</organism>
<dbReference type="HOGENOM" id="CLU_020516_1_0_1"/>
<dbReference type="OMA" id="CKSSEMI"/>
<feature type="region of interest" description="Disordered" evidence="4">
    <location>
        <begin position="382"/>
        <end position="420"/>
    </location>
</feature>
<evidence type="ECO:0000313" key="6">
    <source>
        <dbReference type="Ensembl" id="ENSCSAVP00000016861.1"/>
    </source>
</evidence>
<feature type="compositionally biased region" description="Acidic residues" evidence="4">
    <location>
        <begin position="399"/>
        <end position="408"/>
    </location>
</feature>
<dbReference type="InterPro" id="IPR052414">
    <property type="entry name" value="U3_snoRNA-assoc_WDR"/>
</dbReference>
<keyword evidence="7" id="KW-1185">Reference proteome</keyword>
<reference evidence="6" key="3">
    <citation type="submission" date="2025-09" db="UniProtKB">
        <authorList>
            <consortium name="Ensembl"/>
        </authorList>
    </citation>
    <scope>IDENTIFICATION</scope>
</reference>